<gene>
    <name evidence="1" type="ORF">H4R18_005565</name>
</gene>
<dbReference type="EMBL" id="JANBUL010000345">
    <property type="protein sequence ID" value="KAJ2776639.1"/>
    <property type="molecule type" value="Genomic_DNA"/>
</dbReference>
<protein>
    <recommendedName>
        <fullName evidence="3">Reverse transcriptase zinc-binding domain-containing protein</fullName>
    </recommendedName>
</protein>
<evidence type="ECO:0000313" key="1">
    <source>
        <dbReference type="EMBL" id="KAJ2776639.1"/>
    </source>
</evidence>
<evidence type="ECO:0000313" key="2">
    <source>
        <dbReference type="Proteomes" id="UP001140217"/>
    </source>
</evidence>
<dbReference type="Proteomes" id="UP001140217">
    <property type="component" value="Unassembled WGS sequence"/>
</dbReference>
<sequence length="107" mass="11934">MVPDLPDCCPVCGEDKEDLAHYFVECPRVARFWLLASRFLTATVPAEYHTSDAFPITIDASAVVHGFDRWRKILPNHAALHGLAVWEVYRAHAETALDGRTITADAI</sequence>
<keyword evidence="2" id="KW-1185">Reference proteome</keyword>
<evidence type="ECO:0008006" key="3">
    <source>
        <dbReference type="Google" id="ProtNLM"/>
    </source>
</evidence>
<proteinExistence type="predicted"/>
<accession>A0A9W8H8Q6</accession>
<comment type="caution">
    <text evidence="1">The sequence shown here is derived from an EMBL/GenBank/DDBJ whole genome shotgun (WGS) entry which is preliminary data.</text>
</comment>
<organism evidence="1 2">
    <name type="scientific">Coemansia javaensis</name>
    <dbReference type="NCBI Taxonomy" id="2761396"/>
    <lineage>
        <taxon>Eukaryota</taxon>
        <taxon>Fungi</taxon>
        <taxon>Fungi incertae sedis</taxon>
        <taxon>Zoopagomycota</taxon>
        <taxon>Kickxellomycotina</taxon>
        <taxon>Kickxellomycetes</taxon>
        <taxon>Kickxellales</taxon>
        <taxon>Kickxellaceae</taxon>
        <taxon>Coemansia</taxon>
    </lineage>
</organism>
<dbReference type="AlphaFoldDB" id="A0A9W8H8Q6"/>
<name>A0A9W8H8Q6_9FUNG</name>
<reference evidence="1" key="1">
    <citation type="submission" date="2022-07" db="EMBL/GenBank/DDBJ databases">
        <title>Phylogenomic reconstructions and comparative analyses of Kickxellomycotina fungi.</title>
        <authorList>
            <person name="Reynolds N.K."/>
            <person name="Stajich J.E."/>
            <person name="Barry K."/>
            <person name="Grigoriev I.V."/>
            <person name="Crous P."/>
            <person name="Smith M.E."/>
        </authorList>
    </citation>
    <scope>NUCLEOTIDE SEQUENCE</scope>
    <source>
        <strain evidence="1">NBRC 105414</strain>
    </source>
</reference>
<dbReference type="OrthoDB" id="5522521at2759"/>